<dbReference type="PROSITE" id="PS51257">
    <property type="entry name" value="PROKAR_LIPOPROTEIN"/>
    <property type="match status" value="1"/>
</dbReference>
<comment type="caution">
    <text evidence="1">The sequence shown here is derived from an EMBL/GenBank/DDBJ whole genome shotgun (WGS) entry which is preliminary data.</text>
</comment>
<evidence type="ECO:0000313" key="2">
    <source>
        <dbReference type="Proteomes" id="UP000604737"/>
    </source>
</evidence>
<dbReference type="Proteomes" id="UP000604737">
    <property type="component" value="Unassembled WGS sequence"/>
</dbReference>
<dbReference type="RefSeq" id="WP_189458757.1">
    <property type="nucleotide sequence ID" value="NZ_BMYO01000002.1"/>
</dbReference>
<protein>
    <submittedName>
        <fullName evidence="1">DUF4810 domain-containing protein</fullName>
    </submittedName>
</protein>
<gene>
    <name evidence="1" type="ORF">GCM10007350_06780</name>
</gene>
<dbReference type="EMBL" id="BMYO01000002">
    <property type="protein sequence ID" value="GHD57853.1"/>
    <property type="molecule type" value="Genomic_DNA"/>
</dbReference>
<dbReference type="Pfam" id="PF16068">
    <property type="entry name" value="DUF4810"/>
    <property type="match status" value="1"/>
</dbReference>
<evidence type="ECO:0000313" key="1">
    <source>
        <dbReference type="EMBL" id="GHD57853.1"/>
    </source>
</evidence>
<proteinExistence type="predicted"/>
<name>A0ABQ3GXU4_9NEIS</name>
<dbReference type="InterPro" id="IPR014508">
    <property type="entry name" value="UCP020555_TPR-like"/>
</dbReference>
<dbReference type="PIRSF" id="PIRSF020555">
    <property type="entry name" value="UCP020555"/>
    <property type="match status" value="1"/>
</dbReference>
<keyword evidence="2" id="KW-1185">Reference proteome</keyword>
<reference evidence="2" key="1">
    <citation type="journal article" date="2019" name="Int. J. Syst. Evol. Microbiol.">
        <title>The Global Catalogue of Microorganisms (GCM) 10K type strain sequencing project: providing services to taxonomists for standard genome sequencing and annotation.</title>
        <authorList>
            <consortium name="The Broad Institute Genomics Platform"/>
            <consortium name="The Broad Institute Genome Sequencing Center for Infectious Disease"/>
            <person name="Wu L."/>
            <person name="Ma J."/>
        </authorList>
    </citation>
    <scope>NUCLEOTIDE SEQUENCE [LARGE SCALE GENOMIC DNA]</scope>
    <source>
        <strain evidence="2">KCTC 23701</strain>
    </source>
</reference>
<organism evidence="1 2">
    <name type="scientific">Jeongeupia chitinilytica</name>
    <dbReference type="NCBI Taxonomy" id="1041641"/>
    <lineage>
        <taxon>Bacteria</taxon>
        <taxon>Pseudomonadati</taxon>
        <taxon>Pseudomonadota</taxon>
        <taxon>Betaproteobacteria</taxon>
        <taxon>Neisseriales</taxon>
        <taxon>Chitinibacteraceae</taxon>
        <taxon>Jeongeupia</taxon>
    </lineage>
</organism>
<sequence>MTAKRMGRHVLPVALLGGMLLTGCNTAPKTLYQWGGYQQQVYKHFQGDAPETQIAALEEGFQKIRANGAMPPPGYHAHLGMLYAGIGKGDQAVQQFNTEKALFPESVAYMDFLLKKYQQ</sequence>
<accession>A0ABQ3GXU4</accession>